<dbReference type="STRING" id="342668.A0A1B8GB54"/>
<dbReference type="PROSITE" id="PS50011">
    <property type="entry name" value="PROTEIN_KINASE_DOM"/>
    <property type="match status" value="1"/>
</dbReference>
<name>A0A1B8GB54_9PEZI</name>
<gene>
    <name evidence="10" type="ORF">VE01_08973</name>
</gene>
<evidence type="ECO:0000256" key="3">
    <source>
        <dbReference type="ARBA" id="ARBA00022679"/>
    </source>
</evidence>
<dbReference type="SMART" id="SM00220">
    <property type="entry name" value="S_TKc"/>
    <property type="match status" value="1"/>
</dbReference>
<feature type="domain" description="Protein kinase" evidence="9">
    <location>
        <begin position="37"/>
        <end position="235"/>
    </location>
</feature>
<dbReference type="InterPro" id="IPR051334">
    <property type="entry name" value="SRPK"/>
</dbReference>
<dbReference type="GO" id="GO:0005524">
    <property type="term" value="F:ATP binding"/>
    <property type="evidence" value="ECO:0007669"/>
    <property type="project" value="UniProtKB-KW"/>
</dbReference>
<accession>A0A1B8GB54</accession>
<comment type="catalytic activity">
    <reaction evidence="8">
        <text>L-seryl-[protein] + ATP = O-phospho-L-seryl-[protein] + ADP + H(+)</text>
        <dbReference type="Rhea" id="RHEA:17989"/>
        <dbReference type="Rhea" id="RHEA-COMP:9863"/>
        <dbReference type="Rhea" id="RHEA-COMP:11604"/>
        <dbReference type="ChEBI" id="CHEBI:15378"/>
        <dbReference type="ChEBI" id="CHEBI:29999"/>
        <dbReference type="ChEBI" id="CHEBI:30616"/>
        <dbReference type="ChEBI" id="CHEBI:83421"/>
        <dbReference type="ChEBI" id="CHEBI:456216"/>
        <dbReference type="EC" id="2.7.11.1"/>
    </reaction>
</comment>
<dbReference type="AlphaFoldDB" id="A0A1B8GB54"/>
<dbReference type="SUPFAM" id="SSF56112">
    <property type="entry name" value="Protein kinase-like (PK-like)"/>
    <property type="match status" value="1"/>
</dbReference>
<comment type="catalytic activity">
    <reaction evidence="7">
        <text>L-threonyl-[protein] + ATP = O-phospho-L-threonyl-[protein] + ADP + H(+)</text>
        <dbReference type="Rhea" id="RHEA:46608"/>
        <dbReference type="Rhea" id="RHEA-COMP:11060"/>
        <dbReference type="Rhea" id="RHEA-COMP:11605"/>
        <dbReference type="ChEBI" id="CHEBI:15378"/>
        <dbReference type="ChEBI" id="CHEBI:30013"/>
        <dbReference type="ChEBI" id="CHEBI:30616"/>
        <dbReference type="ChEBI" id="CHEBI:61977"/>
        <dbReference type="ChEBI" id="CHEBI:456216"/>
        <dbReference type="EC" id="2.7.11.1"/>
    </reaction>
</comment>
<dbReference type="PANTHER" id="PTHR47634">
    <property type="entry name" value="PROTEIN KINASE DOMAIN-CONTAINING PROTEIN-RELATED"/>
    <property type="match status" value="1"/>
</dbReference>
<keyword evidence="4" id="KW-0547">Nucleotide-binding</keyword>
<sequence>MAPIKNATEEGTLADYELEQFYPVHIGEIIKSPTTGYKIIGKLGYGRYSTVWLCLELSDNTFYTIKIATKHNGGRREAEIYEHIQALGSQHVGCKHVRKLLEAFELPGPHYCLVHNPLAMSADEFQETFPDSQYPPIILKPLISCLLMALDFLHSEAGVIHTARNILLGLGSASPVLDFVAAEIEHPRARKVIDERRSIYSSRALPNTFPPGHPILCDFGHAIKGSPGEKHTAVI</sequence>
<evidence type="ECO:0000313" key="11">
    <source>
        <dbReference type="Proteomes" id="UP000091956"/>
    </source>
</evidence>
<dbReference type="GeneID" id="28842359"/>
<dbReference type="EMBL" id="KV460258">
    <property type="protein sequence ID" value="OBT93066.2"/>
    <property type="molecule type" value="Genomic_DNA"/>
</dbReference>
<proteinExistence type="predicted"/>
<protein>
    <recommendedName>
        <fullName evidence="1">non-specific serine/threonine protein kinase</fullName>
        <ecNumber evidence="1">2.7.11.1</ecNumber>
    </recommendedName>
</protein>
<evidence type="ECO:0000256" key="7">
    <source>
        <dbReference type="ARBA" id="ARBA00047899"/>
    </source>
</evidence>
<reference evidence="11" key="2">
    <citation type="journal article" date="2018" name="Nat. Commun.">
        <title>Extreme sensitivity to ultraviolet light in the fungal pathogen causing white-nose syndrome of bats.</title>
        <authorList>
            <person name="Palmer J.M."/>
            <person name="Drees K.P."/>
            <person name="Foster J.T."/>
            <person name="Lindner D.L."/>
        </authorList>
    </citation>
    <scope>NUCLEOTIDE SEQUENCE [LARGE SCALE GENOMIC DNA]</scope>
    <source>
        <strain evidence="11">UAMH 10579</strain>
    </source>
</reference>
<dbReference type="Gene3D" id="3.30.200.20">
    <property type="entry name" value="Phosphorylase Kinase, domain 1"/>
    <property type="match status" value="1"/>
</dbReference>
<evidence type="ECO:0000259" key="9">
    <source>
        <dbReference type="PROSITE" id="PS50011"/>
    </source>
</evidence>
<keyword evidence="11" id="KW-1185">Reference proteome</keyword>
<dbReference type="InterPro" id="IPR011009">
    <property type="entry name" value="Kinase-like_dom_sf"/>
</dbReference>
<evidence type="ECO:0000256" key="1">
    <source>
        <dbReference type="ARBA" id="ARBA00012513"/>
    </source>
</evidence>
<dbReference type="PANTHER" id="PTHR47634:SF9">
    <property type="entry name" value="PROTEIN KINASE DOMAIN-CONTAINING PROTEIN-RELATED"/>
    <property type="match status" value="1"/>
</dbReference>
<organism evidence="10 11">
    <name type="scientific">Pseudogymnoascus verrucosus</name>
    <dbReference type="NCBI Taxonomy" id="342668"/>
    <lineage>
        <taxon>Eukaryota</taxon>
        <taxon>Fungi</taxon>
        <taxon>Dikarya</taxon>
        <taxon>Ascomycota</taxon>
        <taxon>Pezizomycotina</taxon>
        <taxon>Leotiomycetes</taxon>
        <taxon>Thelebolales</taxon>
        <taxon>Thelebolaceae</taxon>
        <taxon>Pseudogymnoascus</taxon>
    </lineage>
</organism>
<dbReference type="Gene3D" id="1.10.510.10">
    <property type="entry name" value="Transferase(Phosphotransferase) domain 1"/>
    <property type="match status" value="1"/>
</dbReference>
<dbReference type="GO" id="GO:0000245">
    <property type="term" value="P:spliceosomal complex assembly"/>
    <property type="evidence" value="ECO:0007669"/>
    <property type="project" value="TreeGrafter"/>
</dbReference>
<evidence type="ECO:0000256" key="5">
    <source>
        <dbReference type="ARBA" id="ARBA00022777"/>
    </source>
</evidence>
<dbReference type="Proteomes" id="UP000091956">
    <property type="component" value="Unassembled WGS sequence"/>
</dbReference>
<reference evidence="10 11" key="1">
    <citation type="submission" date="2016-03" db="EMBL/GenBank/DDBJ databases">
        <title>Comparative genomics of Pseudogymnoascus destructans, the fungus causing white-nose syndrome of bats.</title>
        <authorList>
            <person name="Palmer J.M."/>
            <person name="Drees K.P."/>
            <person name="Foster J.T."/>
            <person name="Lindner D.L."/>
        </authorList>
    </citation>
    <scope>NUCLEOTIDE SEQUENCE [LARGE SCALE GENOMIC DNA]</scope>
    <source>
        <strain evidence="10 11">UAMH 10579</strain>
    </source>
</reference>
<keyword evidence="3" id="KW-0808">Transferase</keyword>
<keyword evidence="6" id="KW-0067">ATP-binding</keyword>
<evidence type="ECO:0000256" key="8">
    <source>
        <dbReference type="ARBA" id="ARBA00048679"/>
    </source>
</evidence>
<evidence type="ECO:0000313" key="10">
    <source>
        <dbReference type="EMBL" id="OBT93066.2"/>
    </source>
</evidence>
<dbReference type="GO" id="GO:0004674">
    <property type="term" value="F:protein serine/threonine kinase activity"/>
    <property type="evidence" value="ECO:0007669"/>
    <property type="project" value="UniProtKB-KW"/>
</dbReference>
<dbReference type="GO" id="GO:0050684">
    <property type="term" value="P:regulation of mRNA processing"/>
    <property type="evidence" value="ECO:0007669"/>
    <property type="project" value="TreeGrafter"/>
</dbReference>
<evidence type="ECO:0000256" key="6">
    <source>
        <dbReference type="ARBA" id="ARBA00022840"/>
    </source>
</evidence>
<dbReference type="InterPro" id="IPR000719">
    <property type="entry name" value="Prot_kinase_dom"/>
</dbReference>
<evidence type="ECO:0000256" key="4">
    <source>
        <dbReference type="ARBA" id="ARBA00022741"/>
    </source>
</evidence>
<dbReference type="EC" id="2.7.11.1" evidence="1"/>
<dbReference type="RefSeq" id="XP_059319377.1">
    <property type="nucleotide sequence ID" value="XM_059464024.1"/>
</dbReference>
<dbReference type="Pfam" id="PF00069">
    <property type="entry name" value="Pkinase"/>
    <property type="match status" value="1"/>
</dbReference>
<keyword evidence="2" id="KW-0723">Serine/threonine-protein kinase</keyword>
<keyword evidence="5" id="KW-0418">Kinase</keyword>
<evidence type="ECO:0000256" key="2">
    <source>
        <dbReference type="ARBA" id="ARBA00022527"/>
    </source>
</evidence>